<comment type="caution">
    <text evidence="3">The sequence shown here is derived from an EMBL/GenBank/DDBJ whole genome shotgun (WGS) entry which is preliminary data.</text>
</comment>
<evidence type="ECO:0000313" key="3">
    <source>
        <dbReference type="EMBL" id="GFP74079.1"/>
    </source>
</evidence>
<dbReference type="Proteomes" id="UP000580568">
    <property type="component" value="Unassembled WGS sequence"/>
</dbReference>
<feature type="domain" description="Phage replisome organiser N-terminal" evidence="2">
    <location>
        <begin position="6"/>
        <end position="111"/>
    </location>
</feature>
<accession>A0A6V8S9Z9</accession>
<reference evidence="3 4" key="1">
    <citation type="submission" date="2020-07" db="EMBL/GenBank/DDBJ databases">
        <title>A new beta-1,3-glucan-decomposing anaerobic bacterium isolated from anoxic soil subjected to biological soil disinfestation.</title>
        <authorList>
            <person name="Ueki A."/>
            <person name="Tonouchi A."/>
        </authorList>
    </citation>
    <scope>NUCLEOTIDE SEQUENCE [LARGE SCALE GENOMIC DNA]</scope>
    <source>
        <strain evidence="3 4">TW1</strain>
    </source>
</reference>
<dbReference type="InterPro" id="IPR010056">
    <property type="entry name" value="Phage_rep_org__N"/>
</dbReference>
<proteinExistence type="predicted"/>
<dbReference type="RefSeq" id="WP_183275664.1">
    <property type="nucleotide sequence ID" value="NZ_BLZR01000001.1"/>
</dbReference>
<feature type="region of interest" description="Disordered" evidence="1">
    <location>
        <begin position="145"/>
        <end position="184"/>
    </location>
</feature>
<gene>
    <name evidence="3" type="ORF">bsdtw1_00118</name>
</gene>
<evidence type="ECO:0000256" key="1">
    <source>
        <dbReference type="SAM" id="MobiDB-lite"/>
    </source>
</evidence>
<keyword evidence="4" id="KW-1185">Reference proteome</keyword>
<feature type="compositionally biased region" description="Basic and acidic residues" evidence="1">
    <location>
        <begin position="151"/>
        <end position="166"/>
    </location>
</feature>
<sequence>MRERKYVKFRVDMYEDTKFKIIDMKPERDVIHYIWNRLVLLAGKVNLEGDLFFSKNIEYTIETLAIEFNRDASQIKLALEVFIELEMIELTDDKVYKVKNFVKHQNIKVKKKGIYKNEGIEIKNVAIELNEDCSDQVKDSKYESFRQQVGKAKDKNNNEDNGKDNDNISINSSAEAEEESNGETLECKNKEVILIDEGKEHTDESSNLLESSSKQLETKKSVRINKKKKKSKSRANHIDEIVSYDEIAVDVEDGFADRTKSLGKYETSIAEWSFG</sequence>
<dbReference type="Pfam" id="PF09681">
    <property type="entry name" value="Phage_rep_org_N"/>
    <property type="match status" value="1"/>
</dbReference>
<dbReference type="EMBL" id="BLZR01000001">
    <property type="protein sequence ID" value="GFP74079.1"/>
    <property type="molecule type" value="Genomic_DNA"/>
</dbReference>
<evidence type="ECO:0000313" key="4">
    <source>
        <dbReference type="Proteomes" id="UP000580568"/>
    </source>
</evidence>
<evidence type="ECO:0000259" key="2">
    <source>
        <dbReference type="Pfam" id="PF09681"/>
    </source>
</evidence>
<organism evidence="3 4">
    <name type="scientific">Clostridium fungisolvens</name>
    <dbReference type="NCBI Taxonomy" id="1604897"/>
    <lineage>
        <taxon>Bacteria</taxon>
        <taxon>Bacillati</taxon>
        <taxon>Bacillota</taxon>
        <taxon>Clostridia</taxon>
        <taxon>Eubacteriales</taxon>
        <taxon>Clostridiaceae</taxon>
        <taxon>Clostridium</taxon>
    </lineage>
</organism>
<dbReference type="AlphaFoldDB" id="A0A6V8S9Z9"/>
<protein>
    <recommendedName>
        <fullName evidence="2">Phage replisome organiser N-terminal domain-containing protein</fullName>
    </recommendedName>
</protein>
<name>A0A6V8S9Z9_9CLOT</name>
<dbReference type="NCBIfam" id="TIGR01714">
    <property type="entry name" value="phage_rep_org_N"/>
    <property type="match status" value="1"/>
</dbReference>